<dbReference type="Proteomes" id="UP000663846">
    <property type="component" value="Unassembled WGS sequence"/>
</dbReference>
<protein>
    <submittedName>
        <fullName evidence="1">Uncharacterized protein</fullName>
    </submittedName>
</protein>
<name>A0A8H3H1F8_9AGAM</name>
<evidence type="ECO:0000313" key="2">
    <source>
        <dbReference type="Proteomes" id="UP000663846"/>
    </source>
</evidence>
<evidence type="ECO:0000313" key="1">
    <source>
        <dbReference type="EMBL" id="CAE6475537.1"/>
    </source>
</evidence>
<sequence>MSQFVPNGLYFIDRSAAGFQGNACITASFPPGSDRLCASNASEAGKEMLKWEVNFDIDQQAYTFRNPFTGNFVSFDGEAKTNVQLCGREAPRYFTLTPSNEGTKHFYICAKDSDANIDYSPLMSYPPLLSLQAADSPFTGGTRANWQFIPTAM</sequence>
<reference evidence="1" key="1">
    <citation type="submission" date="2021-01" db="EMBL/GenBank/DDBJ databases">
        <authorList>
            <person name="Kaushik A."/>
        </authorList>
    </citation>
    <scope>NUCLEOTIDE SEQUENCE</scope>
    <source>
        <strain evidence="1">AG1-1C</strain>
    </source>
</reference>
<proteinExistence type="predicted"/>
<accession>A0A8H3H1F8</accession>
<dbReference type="AlphaFoldDB" id="A0A8H3H1F8"/>
<dbReference type="EMBL" id="CAJMWS010001211">
    <property type="protein sequence ID" value="CAE6475537.1"/>
    <property type="molecule type" value="Genomic_DNA"/>
</dbReference>
<gene>
    <name evidence="1" type="ORF">RDB_LOCUS183984</name>
</gene>
<dbReference type="Gene3D" id="2.80.10.50">
    <property type="match status" value="1"/>
</dbReference>
<comment type="caution">
    <text evidence="1">The sequence shown here is derived from an EMBL/GenBank/DDBJ whole genome shotgun (WGS) entry which is preliminary data.</text>
</comment>
<organism evidence="1 2">
    <name type="scientific">Rhizoctonia solani</name>
    <dbReference type="NCBI Taxonomy" id="456999"/>
    <lineage>
        <taxon>Eukaryota</taxon>
        <taxon>Fungi</taxon>
        <taxon>Dikarya</taxon>
        <taxon>Basidiomycota</taxon>
        <taxon>Agaricomycotina</taxon>
        <taxon>Agaricomycetes</taxon>
        <taxon>Cantharellales</taxon>
        <taxon>Ceratobasidiaceae</taxon>
        <taxon>Rhizoctonia</taxon>
    </lineage>
</organism>